<name>A0AAN8T6B0_SOLBU</name>
<evidence type="ECO:0000313" key="1">
    <source>
        <dbReference type="EMBL" id="KAK6778508.1"/>
    </source>
</evidence>
<proteinExistence type="predicted"/>
<dbReference type="Proteomes" id="UP001371456">
    <property type="component" value="Unassembled WGS sequence"/>
</dbReference>
<gene>
    <name evidence="1" type="ORF">RDI58_025226</name>
</gene>
<evidence type="ECO:0000313" key="2">
    <source>
        <dbReference type="Proteomes" id="UP001371456"/>
    </source>
</evidence>
<keyword evidence="2" id="KW-1185">Reference proteome</keyword>
<organism evidence="1 2">
    <name type="scientific">Solanum bulbocastanum</name>
    <name type="common">Wild potato</name>
    <dbReference type="NCBI Taxonomy" id="147425"/>
    <lineage>
        <taxon>Eukaryota</taxon>
        <taxon>Viridiplantae</taxon>
        <taxon>Streptophyta</taxon>
        <taxon>Embryophyta</taxon>
        <taxon>Tracheophyta</taxon>
        <taxon>Spermatophyta</taxon>
        <taxon>Magnoliopsida</taxon>
        <taxon>eudicotyledons</taxon>
        <taxon>Gunneridae</taxon>
        <taxon>Pentapetalae</taxon>
        <taxon>asterids</taxon>
        <taxon>lamiids</taxon>
        <taxon>Solanales</taxon>
        <taxon>Solanaceae</taxon>
        <taxon>Solanoideae</taxon>
        <taxon>Solaneae</taxon>
        <taxon>Solanum</taxon>
    </lineage>
</organism>
<sequence>MWKFKESHLYS</sequence>
<dbReference type="EMBL" id="JBANQN010000010">
    <property type="protein sequence ID" value="KAK6778508.1"/>
    <property type="molecule type" value="Genomic_DNA"/>
</dbReference>
<protein>
    <submittedName>
        <fullName evidence="1">Uncharacterized protein</fullName>
    </submittedName>
</protein>
<accession>A0AAN8T6B0</accession>
<comment type="caution">
    <text evidence="1">The sequence shown here is derived from an EMBL/GenBank/DDBJ whole genome shotgun (WGS) entry which is preliminary data.</text>
</comment>
<reference evidence="1 2" key="1">
    <citation type="submission" date="2024-02" db="EMBL/GenBank/DDBJ databases">
        <title>de novo genome assembly of Solanum bulbocastanum strain 11H21.</title>
        <authorList>
            <person name="Hosaka A.J."/>
        </authorList>
    </citation>
    <scope>NUCLEOTIDE SEQUENCE [LARGE SCALE GENOMIC DNA]</scope>
    <source>
        <tissue evidence="1">Young leaves</tissue>
    </source>
</reference>